<feature type="repeat" description="ANK" evidence="3">
    <location>
        <begin position="183"/>
        <end position="215"/>
    </location>
</feature>
<protein>
    <submittedName>
        <fullName evidence="4">Ankyrin repeat-containing domain protein</fullName>
    </submittedName>
</protein>
<dbReference type="AlphaFoldDB" id="A0AA40BMU8"/>
<dbReference type="PRINTS" id="PR01415">
    <property type="entry name" value="ANKYRIN"/>
</dbReference>
<comment type="caution">
    <text evidence="4">The sequence shown here is derived from an EMBL/GenBank/DDBJ whole genome shotgun (WGS) entry which is preliminary data.</text>
</comment>
<evidence type="ECO:0000256" key="2">
    <source>
        <dbReference type="ARBA" id="ARBA00023043"/>
    </source>
</evidence>
<dbReference type="PANTHER" id="PTHR24126:SF14">
    <property type="entry name" value="ANK_REP_REGION DOMAIN-CONTAINING PROTEIN"/>
    <property type="match status" value="1"/>
</dbReference>
<dbReference type="Proteomes" id="UP001172159">
    <property type="component" value="Unassembled WGS sequence"/>
</dbReference>
<dbReference type="Gene3D" id="1.25.40.20">
    <property type="entry name" value="Ankyrin repeat-containing domain"/>
    <property type="match status" value="2"/>
</dbReference>
<organism evidence="4 5">
    <name type="scientific">Apiosordaria backusii</name>
    <dbReference type="NCBI Taxonomy" id="314023"/>
    <lineage>
        <taxon>Eukaryota</taxon>
        <taxon>Fungi</taxon>
        <taxon>Dikarya</taxon>
        <taxon>Ascomycota</taxon>
        <taxon>Pezizomycotina</taxon>
        <taxon>Sordariomycetes</taxon>
        <taxon>Sordariomycetidae</taxon>
        <taxon>Sordariales</taxon>
        <taxon>Lasiosphaeriaceae</taxon>
        <taxon>Apiosordaria</taxon>
    </lineage>
</organism>
<dbReference type="SUPFAM" id="SSF48403">
    <property type="entry name" value="Ankyrin repeat"/>
    <property type="match status" value="1"/>
</dbReference>
<dbReference type="Pfam" id="PF12796">
    <property type="entry name" value="Ank_2"/>
    <property type="match status" value="2"/>
</dbReference>
<keyword evidence="1" id="KW-0677">Repeat</keyword>
<keyword evidence="2 3" id="KW-0040">ANK repeat</keyword>
<feature type="repeat" description="ANK" evidence="3">
    <location>
        <begin position="151"/>
        <end position="180"/>
    </location>
</feature>
<dbReference type="InterPro" id="IPR036770">
    <property type="entry name" value="Ankyrin_rpt-contain_sf"/>
</dbReference>
<reference evidence="4" key="1">
    <citation type="submission" date="2023-06" db="EMBL/GenBank/DDBJ databases">
        <title>Genome-scale phylogeny and comparative genomics of the fungal order Sordariales.</title>
        <authorList>
            <consortium name="Lawrence Berkeley National Laboratory"/>
            <person name="Hensen N."/>
            <person name="Bonometti L."/>
            <person name="Westerberg I."/>
            <person name="Brannstrom I.O."/>
            <person name="Guillou S."/>
            <person name="Cros-Aarteil S."/>
            <person name="Calhoun S."/>
            <person name="Haridas S."/>
            <person name="Kuo A."/>
            <person name="Mondo S."/>
            <person name="Pangilinan J."/>
            <person name="Riley R."/>
            <person name="Labutti K."/>
            <person name="Andreopoulos B."/>
            <person name="Lipzen A."/>
            <person name="Chen C."/>
            <person name="Yanf M."/>
            <person name="Daum C."/>
            <person name="Ng V."/>
            <person name="Clum A."/>
            <person name="Steindorff A."/>
            <person name="Ohm R."/>
            <person name="Martin F."/>
            <person name="Silar P."/>
            <person name="Natvig D."/>
            <person name="Lalanne C."/>
            <person name="Gautier V."/>
            <person name="Ament-Velasquez S.L."/>
            <person name="Kruys A."/>
            <person name="Hutchinson M.I."/>
            <person name="Powell A.J."/>
            <person name="Barry K."/>
            <person name="Miller A.N."/>
            <person name="Grigoriev I.V."/>
            <person name="Debuchy R."/>
            <person name="Gladieux P."/>
            <person name="Thoren M.H."/>
            <person name="Johannesson H."/>
        </authorList>
    </citation>
    <scope>NUCLEOTIDE SEQUENCE</scope>
    <source>
        <strain evidence="4">CBS 540.89</strain>
    </source>
</reference>
<keyword evidence="5" id="KW-1185">Reference proteome</keyword>
<name>A0AA40BMU8_9PEZI</name>
<evidence type="ECO:0000256" key="1">
    <source>
        <dbReference type="ARBA" id="ARBA00022737"/>
    </source>
</evidence>
<dbReference type="PROSITE" id="PS50088">
    <property type="entry name" value="ANK_REPEAT"/>
    <property type="match status" value="4"/>
</dbReference>
<dbReference type="EMBL" id="JAUKTV010000005">
    <property type="protein sequence ID" value="KAK0737140.1"/>
    <property type="molecule type" value="Genomic_DNA"/>
</dbReference>
<dbReference type="SMART" id="SM00248">
    <property type="entry name" value="ANK"/>
    <property type="match status" value="6"/>
</dbReference>
<accession>A0AA40BMU8</accession>
<sequence length="279" mass="30265">MKLLLNKNFDPNPWPKSDRTALQLALFANKHGQTSIGLANNLLGKGADPDLVGRKDPLTPLQQAARQGNLEVVYFLLEHHANVNKHGEPDPSATHQSDDILLTPLQLAIKGRHPPIIETLLKYKAGVDLRAKRTNALPGGHEQAIIDPFLTPLQLAVSSSYPECVEILLRYNADVNSPAHPQSGATVLQYAAMKGYVGLAEILLEKGARVNAAAAEHDGRTALEGAAEYGRLDMVQLLLNAGARVDGPDLKRALERAEKNGHLALKEYLEEKCAGVVDR</sequence>
<proteinExistence type="predicted"/>
<evidence type="ECO:0000313" key="4">
    <source>
        <dbReference type="EMBL" id="KAK0737140.1"/>
    </source>
</evidence>
<dbReference type="InterPro" id="IPR002110">
    <property type="entry name" value="Ankyrin_rpt"/>
</dbReference>
<evidence type="ECO:0000256" key="3">
    <source>
        <dbReference type="PROSITE-ProRule" id="PRU00023"/>
    </source>
</evidence>
<gene>
    <name evidence="4" type="ORF">B0T21DRAFT_287830</name>
</gene>
<dbReference type="PANTHER" id="PTHR24126">
    <property type="entry name" value="ANKYRIN REPEAT, PH AND SEC7 DOMAIN CONTAINING PROTEIN SECG-RELATED"/>
    <property type="match status" value="1"/>
</dbReference>
<feature type="repeat" description="ANK" evidence="3">
    <location>
        <begin position="56"/>
        <end position="88"/>
    </location>
</feature>
<evidence type="ECO:0000313" key="5">
    <source>
        <dbReference type="Proteomes" id="UP001172159"/>
    </source>
</evidence>
<feature type="repeat" description="ANK" evidence="3">
    <location>
        <begin position="218"/>
        <end position="250"/>
    </location>
</feature>
<dbReference type="PROSITE" id="PS50297">
    <property type="entry name" value="ANK_REP_REGION"/>
    <property type="match status" value="4"/>
</dbReference>
<dbReference type="Pfam" id="PF00023">
    <property type="entry name" value="Ank"/>
    <property type="match status" value="1"/>
</dbReference>